<dbReference type="RefSeq" id="XP_013328874.1">
    <property type="nucleotide sequence ID" value="XM_013473420.1"/>
</dbReference>
<reference evidence="1 2" key="1">
    <citation type="submission" date="2015-04" db="EMBL/GenBank/DDBJ databases">
        <authorList>
            <person name="Heijne W.H."/>
            <person name="Fedorova N.D."/>
            <person name="Nierman W.C."/>
            <person name="Vollebregt A.W."/>
            <person name="Zhao Z."/>
            <person name="Wu L."/>
            <person name="Kumar M."/>
            <person name="Stam H."/>
            <person name="van den Berg M.A."/>
            <person name="Pel H.J."/>
        </authorList>
    </citation>
    <scope>NUCLEOTIDE SEQUENCE [LARGE SCALE GENOMIC DNA]</scope>
    <source>
        <strain evidence="1 2">CBS 393.64</strain>
    </source>
</reference>
<gene>
    <name evidence="1" type="ORF">T310_3697</name>
</gene>
<protein>
    <submittedName>
        <fullName evidence="1">Uncharacterized protein</fullName>
    </submittedName>
</protein>
<dbReference type="EMBL" id="LASV01000146">
    <property type="protein sequence ID" value="KKA22262.1"/>
    <property type="molecule type" value="Genomic_DNA"/>
</dbReference>
<comment type="caution">
    <text evidence="1">The sequence shown here is derived from an EMBL/GenBank/DDBJ whole genome shotgun (WGS) entry which is preliminary data.</text>
</comment>
<dbReference type="GeneID" id="25316046"/>
<name>A0A0F4YVF4_RASE3</name>
<keyword evidence="2" id="KW-1185">Reference proteome</keyword>
<organism evidence="1 2">
    <name type="scientific">Rasamsonia emersonii (strain ATCC 16479 / CBS 393.64 / IMI 116815)</name>
    <dbReference type="NCBI Taxonomy" id="1408163"/>
    <lineage>
        <taxon>Eukaryota</taxon>
        <taxon>Fungi</taxon>
        <taxon>Dikarya</taxon>
        <taxon>Ascomycota</taxon>
        <taxon>Pezizomycotina</taxon>
        <taxon>Eurotiomycetes</taxon>
        <taxon>Eurotiomycetidae</taxon>
        <taxon>Eurotiales</taxon>
        <taxon>Trichocomaceae</taxon>
        <taxon>Rasamsonia</taxon>
    </lineage>
</organism>
<proteinExistence type="predicted"/>
<accession>A0A0F4YVF4</accession>
<evidence type="ECO:0000313" key="2">
    <source>
        <dbReference type="Proteomes" id="UP000053958"/>
    </source>
</evidence>
<sequence length="177" mass="19496">MEMSGPTSTGYCRRAININLNLNSGIWETRHNHCKEPSFGTNLCDFNSFFVLCSKQCRVDCILCNATVVVSPYAGAVFYYLIYVLYLICLTRPELIHCLVHYLHWAVEIHVETNGLQGLDLKGGTKTALVHSSTLAQRGYQAHNILSSVVSLHGLQANLIISLSPMTPLPSVAALAD</sequence>
<dbReference type="Proteomes" id="UP000053958">
    <property type="component" value="Unassembled WGS sequence"/>
</dbReference>
<evidence type="ECO:0000313" key="1">
    <source>
        <dbReference type="EMBL" id="KKA22262.1"/>
    </source>
</evidence>
<dbReference type="AlphaFoldDB" id="A0A0F4YVF4"/>